<evidence type="ECO:0000313" key="4">
    <source>
        <dbReference type="EMBL" id="TEA04361.1"/>
    </source>
</evidence>
<sequence precursor="true">MVIAASVVAAIPGVVAVSQAGPVTQQVPVRCSVQTDTTCDYSGDPHLTARPNPGNMVPRATVPQTKTRPSTVLPRS</sequence>
<keyword evidence="2" id="KW-0732">Signal</keyword>
<gene>
    <name evidence="4" type="ORF">CCUG60883_01654</name>
    <name evidence="3" type="ORF">CCUG60885_01396</name>
</gene>
<evidence type="ECO:0000313" key="6">
    <source>
        <dbReference type="Proteomes" id="UP000295685"/>
    </source>
</evidence>
<evidence type="ECO:0000256" key="2">
    <source>
        <dbReference type="SAM" id="SignalP"/>
    </source>
</evidence>
<protein>
    <submittedName>
        <fullName evidence="3">Uncharacterized protein</fullName>
    </submittedName>
</protein>
<evidence type="ECO:0000313" key="5">
    <source>
        <dbReference type="Proteomes" id="UP000294844"/>
    </source>
</evidence>
<dbReference type="Proteomes" id="UP000294844">
    <property type="component" value="Unassembled WGS sequence"/>
</dbReference>
<feature type="signal peptide" evidence="2">
    <location>
        <begin position="1"/>
        <end position="20"/>
    </location>
</feature>
<dbReference type="EMBL" id="PECK01000003">
    <property type="protein sequence ID" value="TDZ95265.1"/>
    <property type="molecule type" value="Genomic_DNA"/>
</dbReference>
<proteinExistence type="predicted"/>
<dbReference type="EMBL" id="PECM01000008">
    <property type="protein sequence ID" value="TEA04361.1"/>
    <property type="molecule type" value="Genomic_DNA"/>
</dbReference>
<evidence type="ECO:0000256" key="1">
    <source>
        <dbReference type="SAM" id="MobiDB-lite"/>
    </source>
</evidence>
<name>A0A4V6QFA2_9MYCO</name>
<organism evidence="3 6">
    <name type="scientific">Mycobacteroides salmoniphilum</name>
    <dbReference type="NCBI Taxonomy" id="404941"/>
    <lineage>
        <taxon>Bacteria</taxon>
        <taxon>Bacillati</taxon>
        <taxon>Actinomycetota</taxon>
        <taxon>Actinomycetes</taxon>
        <taxon>Mycobacteriales</taxon>
        <taxon>Mycobacteriaceae</taxon>
        <taxon>Mycobacteroides</taxon>
    </lineage>
</organism>
<comment type="caution">
    <text evidence="3">The sequence shown here is derived from an EMBL/GenBank/DDBJ whole genome shotgun (WGS) entry which is preliminary data.</text>
</comment>
<evidence type="ECO:0000313" key="3">
    <source>
        <dbReference type="EMBL" id="TDZ95265.1"/>
    </source>
</evidence>
<feature type="region of interest" description="Disordered" evidence="1">
    <location>
        <begin position="42"/>
        <end position="76"/>
    </location>
</feature>
<reference evidence="5 6" key="1">
    <citation type="journal article" date="2019" name="Sci. Rep.">
        <title>Extended insight into the Mycobacterium chelonae-abscessus complex through whole genome sequencing of Mycobacterium salmoniphilum outbreak and Mycobacterium salmoniphilum-like strains.</title>
        <authorList>
            <person name="Behra P.R.K."/>
            <person name="Das S."/>
            <person name="Pettersson B.M.F."/>
            <person name="Shirreff L."/>
            <person name="DuCote T."/>
            <person name="Jacobsson K.G."/>
            <person name="Ennis D.G."/>
            <person name="Kirsebom L.A."/>
        </authorList>
    </citation>
    <scope>NUCLEOTIDE SEQUENCE [LARGE SCALE GENOMIC DNA]</scope>
    <source>
        <strain evidence="4 5">CCUG 60883</strain>
        <strain evidence="3 6">CCUG 60885</strain>
    </source>
</reference>
<dbReference type="Proteomes" id="UP000295685">
    <property type="component" value="Unassembled WGS sequence"/>
</dbReference>
<keyword evidence="5" id="KW-1185">Reference proteome</keyword>
<accession>A0A4V6QFA2</accession>
<dbReference type="AlphaFoldDB" id="A0A4V6QFA2"/>
<feature type="chain" id="PRO_5020979582" evidence="2">
    <location>
        <begin position="21"/>
        <end position="76"/>
    </location>
</feature>